<dbReference type="Pfam" id="PF02582">
    <property type="entry name" value="DUF155"/>
    <property type="match status" value="1"/>
</dbReference>
<comment type="caution">
    <text evidence="4">The sequence shown here is derived from an EMBL/GenBank/DDBJ whole genome shotgun (WGS) entry which is preliminary data.</text>
</comment>
<dbReference type="InterPro" id="IPR051624">
    <property type="entry name" value="RMD1/Sad1-interacting"/>
</dbReference>
<dbReference type="Proteomes" id="UP001055712">
    <property type="component" value="Unassembled WGS sequence"/>
</dbReference>
<accession>A0A9D4TSD7</accession>
<dbReference type="OrthoDB" id="18302at2759"/>
<evidence type="ECO:0000313" key="4">
    <source>
        <dbReference type="EMBL" id="KAI3433432.1"/>
    </source>
</evidence>
<evidence type="ECO:0000256" key="2">
    <source>
        <dbReference type="SAM" id="MobiDB-lite"/>
    </source>
</evidence>
<proteinExistence type="inferred from homology"/>
<comment type="similarity">
    <text evidence="1">Belongs to the RMD1/sif2 family.</text>
</comment>
<evidence type="ECO:0000259" key="3">
    <source>
        <dbReference type="Pfam" id="PF02582"/>
    </source>
</evidence>
<dbReference type="AlphaFoldDB" id="A0A9D4TSD7"/>
<dbReference type="PANTHER" id="PTHR16255">
    <property type="entry name" value="REQUIRED FOR MEIOTIC NUCLEAR DIVISION PROTEIN 1 HOMOLOG"/>
    <property type="match status" value="1"/>
</dbReference>
<gene>
    <name evidence="4" type="ORF">D9Q98_003247</name>
</gene>
<dbReference type="InterPro" id="IPR003734">
    <property type="entry name" value="DUF155"/>
</dbReference>
<sequence>MAGAAVVHTQTTSGEEVASSGDATKPCGPPFAASPPRRVGVARLISSRMERRGSEGNQRPPLQLGRSSSTPPARPSTDDDAGLLRKLLKRRSSGAMQTPQPPLTSAQLRKNRDKLVALLEEGQLAQLEDPALERLPGRNSMDGGDDEAFAGEADPVITVGRITIHCTATSYDLKGLRLHLEESGHTCSDFPEVLYSRYVKRNGEVAGDIAFFDFGVCVFWNLTPLQEHNILETSLKGYEEGKLSSAKVESDTFQFRLIPYAKPSIQNDLITLSPTMIDPHLIKLSISFALAQSTKLSVLEERALSIAEITRKLPKALASEGKVRISDKAVAKLMGQVFIEQAALNLLGSVLDTPDFFWESGMKDSMQSVYDKVFDYLEMEDRIAVLNARLAILHELLDMLRIQGQAQHSDFLEWIVIALICIDCVILLAQVAATLGVFGFQGEHEGLRGIGAVAATISNSWVGLG</sequence>
<protein>
    <recommendedName>
        <fullName evidence="3">DUF155 domain-containing protein</fullName>
    </recommendedName>
</protein>
<evidence type="ECO:0000313" key="5">
    <source>
        <dbReference type="Proteomes" id="UP001055712"/>
    </source>
</evidence>
<dbReference type="PANTHER" id="PTHR16255:SF1">
    <property type="entry name" value="REQUIRED FOR MEIOTIC NUCLEAR DIVISION PROTEIN 1 HOMOLOG"/>
    <property type="match status" value="1"/>
</dbReference>
<reference evidence="4" key="2">
    <citation type="submission" date="2020-11" db="EMBL/GenBank/DDBJ databases">
        <authorList>
            <person name="Cecchin M."/>
            <person name="Marcolungo L."/>
            <person name="Rossato M."/>
            <person name="Girolomoni L."/>
            <person name="Cosentino E."/>
            <person name="Cuine S."/>
            <person name="Li-Beisson Y."/>
            <person name="Delledonne M."/>
            <person name="Ballottari M."/>
        </authorList>
    </citation>
    <scope>NUCLEOTIDE SEQUENCE</scope>
    <source>
        <strain evidence="4">211/11P</strain>
        <tissue evidence="4">Whole cell</tissue>
    </source>
</reference>
<organism evidence="4 5">
    <name type="scientific">Chlorella vulgaris</name>
    <name type="common">Green alga</name>
    <dbReference type="NCBI Taxonomy" id="3077"/>
    <lineage>
        <taxon>Eukaryota</taxon>
        <taxon>Viridiplantae</taxon>
        <taxon>Chlorophyta</taxon>
        <taxon>core chlorophytes</taxon>
        <taxon>Trebouxiophyceae</taxon>
        <taxon>Chlorellales</taxon>
        <taxon>Chlorellaceae</taxon>
        <taxon>Chlorella clade</taxon>
        <taxon>Chlorella</taxon>
    </lineage>
</organism>
<evidence type="ECO:0000256" key="1">
    <source>
        <dbReference type="ARBA" id="ARBA00008306"/>
    </source>
</evidence>
<keyword evidence="5" id="KW-1185">Reference proteome</keyword>
<name>A0A9D4TSD7_CHLVU</name>
<reference evidence="4" key="1">
    <citation type="journal article" date="2019" name="Plant J.">
        <title>Chlorella vulgaris genome assembly and annotation reveals the molecular basis for metabolic acclimation to high light conditions.</title>
        <authorList>
            <person name="Cecchin M."/>
            <person name="Marcolungo L."/>
            <person name="Rossato M."/>
            <person name="Girolomoni L."/>
            <person name="Cosentino E."/>
            <person name="Cuine S."/>
            <person name="Li-Beisson Y."/>
            <person name="Delledonne M."/>
            <person name="Ballottari M."/>
        </authorList>
    </citation>
    <scope>NUCLEOTIDE SEQUENCE</scope>
    <source>
        <strain evidence="4">211/11P</strain>
    </source>
</reference>
<feature type="region of interest" description="Disordered" evidence="2">
    <location>
        <begin position="1"/>
        <end position="80"/>
    </location>
</feature>
<dbReference type="EMBL" id="SIDB01000004">
    <property type="protein sequence ID" value="KAI3433432.1"/>
    <property type="molecule type" value="Genomic_DNA"/>
</dbReference>
<dbReference type="GO" id="GO:0005739">
    <property type="term" value="C:mitochondrion"/>
    <property type="evidence" value="ECO:0007669"/>
    <property type="project" value="UniProtKB-ARBA"/>
</dbReference>
<feature type="domain" description="DUF155" evidence="3">
    <location>
        <begin position="209"/>
        <end position="387"/>
    </location>
</feature>